<accession>A0ABN5KLS0</accession>
<sequence>MAIEDQSAFEVWQRLKPDTQFAVKELSSTLEEPNESPAAVLDAYLFAKRALAQSMQFLLRSQLPAASRAAFHEVRARIQDELHSRFSGRVPDQFLRVPYGTTANEELFAVLHQEIGSPVDSARLRTVNADDIHTERRIRELRELGLDVTSAKVNGHQYYILDSLELDSARIRDLVVKAIRNSKALSKPQKDELVARLP</sequence>
<organism evidence="1 2">
    <name type="scientific">Streptomyces spongiicola</name>
    <dbReference type="NCBI Taxonomy" id="1690221"/>
    <lineage>
        <taxon>Bacteria</taxon>
        <taxon>Bacillati</taxon>
        <taxon>Actinomycetota</taxon>
        <taxon>Actinomycetes</taxon>
        <taxon>Kitasatosporales</taxon>
        <taxon>Streptomycetaceae</taxon>
        <taxon>Streptomyces</taxon>
    </lineage>
</organism>
<evidence type="ECO:0000313" key="1">
    <source>
        <dbReference type="EMBL" id="AWK09570.1"/>
    </source>
</evidence>
<gene>
    <name evidence="1" type="ORF">DDQ41_12305</name>
</gene>
<dbReference type="Proteomes" id="UP000245051">
    <property type="component" value="Chromosome"/>
</dbReference>
<dbReference type="RefSeq" id="WP_109294540.1">
    <property type="nucleotide sequence ID" value="NZ_CP029254.1"/>
</dbReference>
<dbReference type="EMBL" id="CP029254">
    <property type="protein sequence ID" value="AWK09570.1"/>
    <property type="molecule type" value="Genomic_DNA"/>
</dbReference>
<evidence type="ECO:0000313" key="2">
    <source>
        <dbReference type="Proteomes" id="UP000245051"/>
    </source>
</evidence>
<proteinExistence type="predicted"/>
<keyword evidence="2" id="KW-1185">Reference proteome</keyword>
<name>A0ABN5KLS0_9ACTN</name>
<reference evidence="1 2" key="1">
    <citation type="submission" date="2018-05" db="EMBL/GenBank/DDBJ databases">
        <title>Complete genome sequence of the Type Strain of Streptomyces spongiicola HNM0071, the producer of staurosporine.</title>
        <authorList>
            <person name="Zhou S."/>
            <person name="Huang X."/>
        </authorList>
    </citation>
    <scope>NUCLEOTIDE SEQUENCE [LARGE SCALE GENOMIC DNA]</scope>
    <source>
        <strain evidence="1 2">HNM0071</strain>
    </source>
</reference>
<protein>
    <submittedName>
        <fullName evidence="1">Uncharacterized protein</fullName>
    </submittedName>
</protein>